<dbReference type="SUPFAM" id="SSF56349">
    <property type="entry name" value="DNA breaking-rejoining enzymes"/>
    <property type="match status" value="1"/>
</dbReference>
<dbReference type="InterPro" id="IPR011010">
    <property type="entry name" value="DNA_brk_join_enz"/>
</dbReference>
<evidence type="ECO:0000256" key="4">
    <source>
        <dbReference type="ARBA" id="ARBA00023172"/>
    </source>
</evidence>
<name>A0A0M5JB01_9BACI</name>
<reference evidence="8 9" key="2">
    <citation type="journal article" date="2016" name="Int. J. Syst. Evol. Microbiol.">
        <title>Bacillus gobiensis sp. nov., isolated from a soil sample.</title>
        <authorList>
            <person name="Liu B."/>
            <person name="Liu G.H."/>
            <person name="Cetin S."/>
            <person name="Schumann P."/>
            <person name="Pan Z.Z."/>
            <person name="Chen Q.Q."/>
        </authorList>
    </citation>
    <scope>NUCLEOTIDE SEQUENCE [LARGE SCALE GENOMIC DNA]</scope>
    <source>
        <strain evidence="8 9">FJAT-4402</strain>
    </source>
</reference>
<reference evidence="9" key="1">
    <citation type="submission" date="2015-08" db="EMBL/GenBank/DDBJ databases">
        <title>Genome sequencing project for genomic taxonomy and phylogenomics of Bacillus-like bacteria.</title>
        <authorList>
            <person name="Liu B."/>
            <person name="Wang J."/>
            <person name="Zhu Y."/>
            <person name="Liu G."/>
            <person name="Chen Q."/>
            <person name="Chen Z."/>
            <person name="Lan J."/>
            <person name="Che J."/>
            <person name="Ge C."/>
            <person name="Shi H."/>
            <person name="Pan Z."/>
            <person name="Liu X."/>
        </authorList>
    </citation>
    <scope>NUCLEOTIDE SEQUENCE [LARGE SCALE GENOMIC DNA]</scope>
    <source>
        <strain evidence="9">FJAT-4402</strain>
    </source>
</reference>
<dbReference type="Pfam" id="PF14659">
    <property type="entry name" value="Phage_int_SAM_3"/>
    <property type="match status" value="1"/>
</dbReference>
<dbReference type="InterPro" id="IPR002104">
    <property type="entry name" value="Integrase_catalytic"/>
</dbReference>
<keyword evidence="4" id="KW-0233">DNA recombination</keyword>
<evidence type="ECO:0000259" key="7">
    <source>
        <dbReference type="PROSITE" id="PS51900"/>
    </source>
</evidence>
<dbReference type="PANTHER" id="PTHR30629">
    <property type="entry name" value="PROPHAGE INTEGRASE"/>
    <property type="match status" value="1"/>
</dbReference>
<dbReference type="PROSITE" id="PS51898">
    <property type="entry name" value="TYR_RECOMBINASE"/>
    <property type="match status" value="1"/>
</dbReference>
<dbReference type="Gene3D" id="1.10.150.130">
    <property type="match status" value="1"/>
</dbReference>
<feature type="domain" description="Tyr recombinase" evidence="6">
    <location>
        <begin position="166"/>
        <end position="358"/>
    </location>
</feature>
<protein>
    <submittedName>
        <fullName evidence="8">Integrase</fullName>
    </submittedName>
</protein>
<dbReference type="EMBL" id="CP012600">
    <property type="protein sequence ID" value="ALC80419.1"/>
    <property type="molecule type" value="Genomic_DNA"/>
</dbReference>
<dbReference type="GO" id="GO:0003677">
    <property type="term" value="F:DNA binding"/>
    <property type="evidence" value="ECO:0007669"/>
    <property type="project" value="UniProtKB-UniRule"/>
</dbReference>
<dbReference type="STRING" id="1441095.AM592_01580"/>
<dbReference type="InterPro" id="IPR004107">
    <property type="entry name" value="Integrase_SAM-like_N"/>
</dbReference>
<dbReference type="PANTHER" id="PTHR30629:SF2">
    <property type="entry name" value="PROPHAGE INTEGRASE INTS-RELATED"/>
    <property type="match status" value="1"/>
</dbReference>
<dbReference type="PROSITE" id="PS51900">
    <property type="entry name" value="CB"/>
    <property type="match status" value="1"/>
</dbReference>
<proteinExistence type="inferred from homology"/>
<dbReference type="InterPro" id="IPR028259">
    <property type="entry name" value="AP2-like_int_N"/>
</dbReference>
<feature type="domain" description="Core-binding (CB)" evidence="7">
    <location>
        <begin position="56"/>
        <end position="139"/>
    </location>
</feature>
<dbReference type="Gene3D" id="1.10.443.10">
    <property type="entry name" value="Intergrase catalytic core"/>
    <property type="match status" value="1"/>
</dbReference>
<accession>A0A0M5JB01</accession>
<keyword evidence="2" id="KW-0229">DNA integration</keyword>
<dbReference type="AlphaFoldDB" id="A0A0M5JB01"/>
<evidence type="ECO:0000313" key="8">
    <source>
        <dbReference type="EMBL" id="ALC80419.1"/>
    </source>
</evidence>
<comment type="similarity">
    <text evidence="1">Belongs to the 'phage' integrase family.</text>
</comment>
<keyword evidence="3 5" id="KW-0238">DNA-binding</keyword>
<dbReference type="Pfam" id="PF14657">
    <property type="entry name" value="Arm-DNA-bind_4"/>
    <property type="match status" value="1"/>
</dbReference>
<organism evidence="8 9">
    <name type="scientific">Bacillus gobiensis</name>
    <dbReference type="NCBI Taxonomy" id="1441095"/>
    <lineage>
        <taxon>Bacteria</taxon>
        <taxon>Bacillati</taxon>
        <taxon>Bacillota</taxon>
        <taxon>Bacilli</taxon>
        <taxon>Bacillales</taxon>
        <taxon>Bacillaceae</taxon>
        <taxon>Bacillus</taxon>
    </lineage>
</organism>
<dbReference type="RefSeq" id="WP_053602147.1">
    <property type="nucleotide sequence ID" value="NZ_CP012600.1"/>
</dbReference>
<evidence type="ECO:0000256" key="5">
    <source>
        <dbReference type="PROSITE-ProRule" id="PRU01248"/>
    </source>
</evidence>
<dbReference type="GO" id="GO:0006310">
    <property type="term" value="P:DNA recombination"/>
    <property type="evidence" value="ECO:0007669"/>
    <property type="project" value="UniProtKB-KW"/>
</dbReference>
<evidence type="ECO:0000256" key="1">
    <source>
        <dbReference type="ARBA" id="ARBA00008857"/>
    </source>
</evidence>
<evidence type="ECO:0000256" key="3">
    <source>
        <dbReference type="ARBA" id="ARBA00023125"/>
    </source>
</evidence>
<dbReference type="GO" id="GO:0015074">
    <property type="term" value="P:DNA integration"/>
    <property type="evidence" value="ECO:0007669"/>
    <property type="project" value="UniProtKB-KW"/>
</dbReference>
<dbReference type="InterPro" id="IPR010998">
    <property type="entry name" value="Integrase_recombinase_N"/>
</dbReference>
<sequence length="369" mass="42704">MASYQKRGKTWQYTISRMVNGKSEPIRKSGFRTKGEAKAAATEIEAQIRKGTIPSLTPVPLVDYFDKWVNLYKKKVSNTTLKHYHYTSNQLKSYFGAKHIQDIKRHDYQLFLNEFGSTRAKETVEKLNTHIRACVQDAIEEGIVPVDFTRKAELTWTTPAKKTSEKHLNFMDSQLLLRELHKRLDKGLGYYLLLLALTSGMRFAELVGLTRKDFDFINNKITINKTWGYMERSQEGFGPTKNEASNRVIKMDKPTMNAFKGLFQLLTPNMYGLVFYSPSSKYKVISNTNANKLLRKLLLELEIESITVHGLRHTHASVLLYKKISVYYVSERLGHKDIETTHRDYSHVIKELREEDEEGTIKTFETMVV</sequence>
<dbReference type="OrthoDB" id="9803188at2"/>
<dbReference type="CDD" id="cd01189">
    <property type="entry name" value="INT_ICEBs1_C_like"/>
    <property type="match status" value="1"/>
</dbReference>
<dbReference type="InterPro" id="IPR050808">
    <property type="entry name" value="Phage_Integrase"/>
</dbReference>
<dbReference type="Proteomes" id="UP000067625">
    <property type="component" value="Chromosome"/>
</dbReference>
<keyword evidence="9" id="KW-1185">Reference proteome</keyword>
<evidence type="ECO:0000313" key="9">
    <source>
        <dbReference type="Proteomes" id="UP000067625"/>
    </source>
</evidence>
<evidence type="ECO:0000259" key="6">
    <source>
        <dbReference type="PROSITE" id="PS51898"/>
    </source>
</evidence>
<dbReference type="PATRIC" id="fig|1441095.3.peg.329"/>
<dbReference type="Pfam" id="PF00589">
    <property type="entry name" value="Phage_integrase"/>
    <property type="match status" value="1"/>
</dbReference>
<dbReference type="InterPro" id="IPR013762">
    <property type="entry name" value="Integrase-like_cat_sf"/>
</dbReference>
<evidence type="ECO:0000256" key="2">
    <source>
        <dbReference type="ARBA" id="ARBA00022908"/>
    </source>
</evidence>
<gene>
    <name evidence="8" type="ORF">AM592_01580</name>
</gene>
<dbReference type="InterPro" id="IPR044068">
    <property type="entry name" value="CB"/>
</dbReference>